<evidence type="ECO:0000256" key="2">
    <source>
        <dbReference type="ARBA" id="ARBA00009477"/>
    </source>
</evidence>
<dbReference type="Gene3D" id="2.40.50.100">
    <property type="match status" value="1"/>
</dbReference>
<evidence type="ECO:0000256" key="6">
    <source>
        <dbReference type="ARBA" id="ARBA00022692"/>
    </source>
</evidence>
<evidence type="ECO:0000256" key="3">
    <source>
        <dbReference type="ARBA" id="ARBA00022448"/>
    </source>
</evidence>
<dbReference type="RefSeq" id="WP_212687377.1">
    <property type="nucleotide sequence ID" value="NZ_JAGSPN010000004.1"/>
</dbReference>
<evidence type="ECO:0000259" key="11">
    <source>
        <dbReference type="Pfam" id="PF25885"/>
    </source>
</evidence>
<comment type="caution">
    <text evidence="12">The sequence shown here is derived from an EMBL/GenBank/DDBJ whole genome shotgun (WGS) entry which is preliminary data.</text>
</comment>
<proteinExistence type="inferred from homology"/>
<evidence type="ECO:0000256" key="10">
    <source>
        <dbReference type="SAM" id="Phobius"/>
    </source>
</evidence>
<comment type="subcellular location">
    <subcellularLocation>
        <location evidence="1">Cell inner membrane</location>
        <topology evidence="1">Single-pass membrane protein</topology>
    </subcellularLocation>
</comment>
<keyword evidence="3" id="KW-0813">Transport</keyword>
<dbReference type="GO" id="GO:0015721">
    <property type="term" value="P:bile acid and bile salt transport"/>
    <property type="evidence" value="ECO:0007669"/>
    <property type="project" value="UniProtKB-ARBA"/>
</dbReference>
<dbReference type="PANTHER" id="PTHR30386:SF19">
    <property type="entry name" value="MULTIDRUG EXPORT PROTEIN EMRA-RELATED"/>
    <property type="match status" value="1"/>
</dbReference>
<dbReference type="GO" id="GO:1990961">
    <property type="term" value="P:xenobiotic detoxification by transmembrane export across the plasma membrane"/>
    <property type="evidence" value="ECO:0007669"/>
    <property type="project" value="UniProtKB-ARBA"/>
</dbReference>
<evidence type="ECO:0000256" key="1">
    <source>
        <dbReference type="ARBA" id="ARBA00004377"/>
    </source>
</evidence>
<keyword evidence="6 10" id="KW-0812">Transmembrane</keyword>
<reference evidence="12" key="1">
    <citation type="submission" date="2021-04" db="EMBL/GenBank/DDBJ databases">
        <title>novel species isolated from subtropical streams in China.</title>
        <authorList>
            <person name="Lu H."/>
        </authorList>
    </citation>
    <scope>NUCLEOTIDE SEQUENCE</scope>
    <source>
        <strain evidence="12">LFS511W</strain>
    </source>
</reference>
<feature type="transmembrane region" description="Helical" evidence="10">
    <location>
        <begin position="20"/>
        <end position="38"/>
    </location>
</feature>
<feature type="domain" description="Multidrug export protein EmrA/FarA alpha-helical hairpin" evidence="11">
    <location>
        <begin position="91"/>
        <end position="212"/>
    </location>
</feature>
<dbReference type="FunFam" id="2.40.30.170:FF:000003">
    <property type="entry name" value="Multidrug resistance protein A"/>
    <property type="match status" value="1"/>
</dbReference>
<keyword evidence="9" id="KW-0175">Coiled coil</keyword>
<name>A0A941I5W2_9BURK</name>
<keyword evidence="13" id="KW-1185">Reference proteome</keyword>
<evidence type="ECO:0000256" key="7">
    <source>
        <dbReference type="ARBA" id="ARBA00022989"/>
    </source>
</evidence>
<dbReference type="Gene3D" id="2.40.30.170">
    <property type="match status" value="1"/>
</dbReference>
<dbReference type="InterPro" id="IPR050739">
    <property type="entry name" value="MFP"/>
</dbReference>
<dbReference type="SUPFAM" id="SSF111369">
    <property type="entry name" value="HlyD-like secretion proteins"/>
    <property type="match status" value="2"/>
</dbReference>
<keyword evidence="7 10" id="KW-1133">Transmembrane helix</keyword>
<protein>
    <submittedName>
        <fullName evidence="12">HlyD family efflux transporter periplasmic adaptor subunit</fullName>
    </submittedName>
</protein>
<keyword evidence="4" id="KW-1003">Cell membrane</keyword>
<dbReference type="EMBL" id="JAGSPN010000004">
    <property type="protein sequence ID" value="MBR7782036.1"/>
    <property type="molecule type" value="Genomic_DNA"/>
</dbReference>
<comment type="similarity">
    <text evidence="2">Belongs to the membrane fusion protein (MFP) (TC 8.A.1) family.</text>
</comment>
<dbReference type="InterPro" id="IPR058633">
    <property type="entry name" value="EmrA/FarA_HH"/>
</dbReference>
<dbReference type="GO" id="GO:0005886">
    <property type="term" value="C:plasma membrane"/>
    <property type="evidence" value="ECO:0007669"/>
    <property type="project" value="UniProtKB-SubCell"/>
</dbReference>
<sequence>MNTMQENEQPIPSNGRKTRLIFVTAVLAVAGIGYGAYWKTVLSKYEQTEDAYAAGNVVQVTPQIAGTVLAVNGDDTEYIEAGKPLIALDKTDSKVAIEQAEAQLAQAVREVRVLFANNAGLQAMADARAVDVERAKADLSRRQGLANTGAISAEEIEHAKTGLKAAEAALTAAKDQLASNKVMTDNTSVAQHPNVLRAAARLRELLVQESRTVIPAPVSGYIAKRAVQVGQRVAPGTPLLSVVPLNSLWVDANFKEGQITKMRIGQPVTLHADLYGDDITYHGKIAGMSAGTGSAFSLLPAQNATGNWIKVVQRIPVRIALDPKELEKNPLRVGLSMHVQVDISDQSGKPVAVTAADNKTTVYQTAVFDHAVADADSRIQKIIREHSGAGKS</sequence>
<dbReference type="Proteomes" id="UP000680067">
    <property type="component" value="Unassembled WGS sequence"/>
</dbReference>
<feature type="coiled-coil region" evidence="9">
    <location>
        <begin position="90"/>
        <end position="117"/>
    </location>
</feature>
<gene>
    <name evidence="12" type="ORF">KDM89_07790</name>
</gene>
<accession>A0A941I5W2</accession>
<evidence type="ECO:0000256" key="4">
    <source>
        <dbReference type="ARBA" id="ARBA00022475"/>
    </source>
</evidence>
<dbReference type="PANTHER" id="PTHR30386">
    <property type="entry name" value="MEMBRANE FUSION SUBUNIT OF EMRAB-TOLC MULTIDRUG EFFLUX PUMP"/>
    <property type="match status" value="1"/>
</dbReference>
<evidence type="ECO:0000256" key="9">
    <source>
        <dbReference type="SAM" id="Coils"/>
    </source>
</evidence>
<keyword evidence="8 10" id="KW-0472">Membrane</keyword>
<evidence type="ECO:0000256" key="8">
    <source>
        <dbReference type="ARBA" id="ARBA00023136"/>
    </source>
</evidence>
<evidence type="ECO:0000313" key="13">
    <source>
        <dbReference type="Proteomes" id="UP000680067"/>
    </source>
</evidence>
<evidence type="ECO:0000313" key="12">
    <source>
        <dbReference type="EMBL" id="MBR7782036.1"/>
    </source>
</evidence>
<dbReference type="AlphaFoldDB" id="A0A941I5W2"/>
<keyword evidence="5" id="KW-0997">Cell inner membrane</keyword>
<dbReference type="Pfam" id="PF25885">
    <property type="entry name" value="HH_EMRA"/>
    <property type="match status" value="1"/>
</dbReference>
<dbReference type="GO" id="GO:0046677">
    <property type="term" value="P:response to antibiotic"/>
    <property type="evidence" value="ECO:0007669"/>
    <property type="project" value="UniProtKB-ARBA"/>
</dbReference>
<organism evidence="12 13">
    <name type="scientific">Undibacterium luofuense</name>
    <dbReference type="NCBI Taxonomy" id="2828733"/>
    <lineage>
        <taxon>Bacteria</taxon>
        <taxon>Pseudomonadati</taxon>
        <taxon>Pseudomonadota</taxon>
        <taxon>Betaproteobacteria</taxon>
        <taxon>Burkholderiales</taxon>
        <taxon>Oxalobacteraceae</taxon>
        <taxon>Undibacterium</taxon>
    </lineage>
</organism>
<evidence type="ECO:0000256" key="5">
    <source>
        <dbReference type="ARBA" id="ARBA00022519"/>
    </source>
</evidence>